<protein>
    <submittedName>
        <fullName evidence="3">Defensin-like protein 34</fullName>
    </submittedName>
</protein>
<feature type="signal peptide" evidence="1">
    <location>
        <begin position="1"/>
        <end position="25"/>
    </location>
</feature>
<dbReference type="GeneID" id="108841643"/>
<evidence type="ECO:0000256" key="1">
    <source>
        <dbReference type="SAM" id="SignalP"/>
    </source>
</evidence>
<accession>A0A6J0MBI5</accession>
<reference evidence="2" key="1">
    <citation type="journal article" date="2019" name="Database">
        <title>The radish genome database (RadishGD): an integrated information resource for radish genomics.</title>
        <authorList>
            <person name="Yu H.J."/>
            <person name="Baek S."/>
            <person name="Lee Y.J."/>
            <person name="Cho A."/>
            <person name="Mun J.H."/>
        </authorList>
    </citation>
    <scope>NUCLEOTIDE SEQUENCE [LARGE SCALE GENOMIC DNA]</scope>
    <source>
        <strain evidence="2">cv. WK10039</strain>
    </source>
</reference>
<evidence type="ECO:0000313" key="2">
    <source>
        <dbReference type="Proteomes" id="UP000504610"/>
    </source>
</evidence>
<feature type="chain" id="PRO_5040882077" evidence="1">
    <location>
        <begin position="26"/>
        <end position="73"/>
    </location>
</feature>
<keyword evidence="2" id="KW-1185">Reference proteome</keyword>
<dbReference type="KEGG" id="rsz:108841643"/>
<organism evidence="2 3">
    <name type="scientific">Raphanus sativus</name>
    <name type="common">Radish</name>
    <name type="synonym">Raphanus raphanistrum var. sativus</name>
    <dbReference type="NCBI Taxonomy" id="3726"/>
    <lineage>
        <taxon>Eukaryota</taxon>
        <taxon>Viridiplantae</taxon>
        <taxon>Streptophyta</taxon>
        <taxon>Embryophyta</taxon>
        <taxon>Tracheophyta</taxon>
        <taxon>Spermatophyta</taxon>
        <taxon>Magnoliopsida</taxon>
        <taxon>eudicotyledons</taxon>
        <taxon>Gunneridae</taxon>
        <taxon>Pentapetalae</taxon>
        <taxon>rosids</taxon>
        <taxon>malvids</taxon>
        <taxon>Brassicales</taxon>
        <taxon>Brassicaceae</taxon>
        <taxon>Brassiceae</taxon>
        <taxon>Raphanus</taxon>
    </lineage>
</organism>
<dbReference type="Proteomes" id="UP000504610">
    <property type="component" value="Chromosome 2"/>
</dbReference>
<dbReference type="AlphaFoldDB" id="A0A6J0MBI5"/>
<proteinExistence type="predicted"/>
<keyword evidence="1" id="KW-0732">Signal</keyword>
<dbReference type="RefSeq" id="XP_018469900.2">
    <property type="nucleotide sequence ID" value="XM_018614398.2"/>
</dbReference>
<evidence type="ECO:0000313" key="3">
    <source>
        <dbReference type="RefSeq" id="XP_018469900.2"/>
    </source>
</evidence>
<reference evidence="3" key="2">
    <citation type="submission" date="2025-08" db="UniProtKB">
        <authorList>
            <consortium name="RefSeq"/>
        </authorList>
    </citation>
    <scope>IDENTIFICATION</scope>
    <source>
        <tissue evidence="3">Leaf</tissue>
    </source>
</reference>
<sequence length="73" mass="7998">MASNQFVFFLVLCLCVLSTAEFGEAQIQTGKICTDPNGKDIKSECFGYCTDIGFLGGSCQGYKNHYMCKCYVG</sequence>
<gene>
    <name evidence="3" type="primary">LOC108841643</name>
</gene>
<name>A0A6J0MBI5_RAPSA</name>